<evidence type="ECO:0000259" key="6">
    <source>
        <dbReference type="Pfam" id="PF03976"/>
    </source>
</evidence>
<evidence type="ECO:0000256" key="5">
    <source>
        <dbReference type="SAM" id="MobiDB-lite"/>
    </source>
</evidence>
<reference evidence="7 8" key="1">
    <citation type="submission" date="2019-02" db="EMBL/GenBank/DDBJ databases">
        <title>Sequencing the genomes of 1000 actinobacteria strains.</title>
        <authorList>
            <person name="Klenk H.-P."/>
        </authorList>
    </citation>
    <scope>NUCLEOTIDE SEQUENCE [LARGE SCALE GENOMIC DNA]</scope>
    <source>
        <strain evidence="7 8">DSM 45779</strain>
    </source>
</reference>
<dbReference type="Pfam" id="PF03976">
    <property type="entry name" value="PPK2"/>
    <property type="match status" value="1"/>
</dbReference>
<dbReference type="AlphaFoldDB" id="A0A4Q7UVI1"/>
<dbReference type="Proteomes" id="UP000291591">
    <property type="component" value="Unassembled WGS sequence"/>
</dbReference>
<dbReference type="InterPro" id="IPR027417">
    <property type="entry name" value="P-loop_NTPase"/>
</dbReference>
<feature type="region of interest" description="Disordered" evidence="5">
    <location>
        <begin position="307"/>
        <end position="336"/>
    </location>
</feature>
<comment type="subunit">
    <text evidence="4">Homotetramer.</text>
</comment>
<name>A0A4Q7UVI1_PSEST</name>
<accession>A0A4Q7UVI1</accession>
<dbReference type="EMBL" id="SHKL01000001">
    <property type="protein sequence ID" value="RZT85785.1"/>
    <property type="molecule type" value="Genomic_DNA"/>
</dbReference>
<dbReference type="PANTHER" id="PTHR34383">
    <property type="entry name" value="POLYPHOSPHATE:AMP PHOSPHOTRANSFERASE-RELATED"/>
    <property type="match status" value="1"/>
</dbReference>
<protein>
    <recommendedName>
        <fullName evidence="4">ADP/GDP-polyphosphate phosphotransferase</fullName>
        <ecNumber evidence="4">2.7.4.-</ecNumber>
    </recommendedName>
    <alternativeName>
        <fullName evidence="4">Polyphosphate kinase PPK2</fullName>
    </alternativeName>
</protein>
<dbReference type="InterPro" id="IPR022486">
    <property type="entry name" value="PPK2_PA0141"/>
</dbReference>
<feature type="region of interest" description="Disordered" evidence="5">
    <location>
        <begin position="1"/>
        <end position="24"/>
    </location>
</feature>
<dbReference type="NCBIfam" id="TIGR03707">
    <property type="entry name" value="PPK2_P_aer"/>
    <property type="match status" value="1"/>
</dbReference>
<dbReference type="InterPro" id="IPR022488">
    <property type="entry name" value="PPK2-related"/>
</dbReference>
<gene>
    <name evidence="7" type="ORF">EV383_2665</name>
</gene>
<comment type="similarity">
    <text evidence="1 4">Belongs to the polyphosphate kinase 2 (PPK2) family. Class I subfamily.</text>
</comment>
<comment type="caution">
    <text evidence="7">The sequence shown here is derived from an EMBL/GenBank/DDBJ whole genome shotgun (WGS) entry which is preliminary data.</text>
</comment>
<dbReference type="Gene3D" id="3.40.50.300">
    <property type="entry name" value="P-loop containing nucleotide triphosphate hydrolases"/>
    <property type="match status" value="1"/>
</dbReference>
<evidence type="ECO:0000256" key="4">
    <source>
        <dbReference type="RuleBase" id="RU369062"/>
    </source>
</evidence>
<dbReference type="PANTHER" id="PTHR34383:SF1">
    <property type="entry name" value="ADP-POLYPHOSPHATE PHOSPHOTRANSFERASE"/>
    <property type="match status" value="1"/>
</dbReference>
<keyword evidence="2 4" id="KW-0808">Transferase</keyword>
<dbReference type="SUPFAM" id="SSF52540">
    <property type="entry name" value="P-loop containing nucleoside triphosphate hydrolases"/>
    <property type="match status" value="1"/>
</dbReference>
<evidence type="ECO:0000256" key="3">
    <source>
        <dbReference type="ARBA" id="ARBA00022777"/>
    </source>
</evidence>
<dbReference type="RefSeq" id="WP_130290195.1">
    <property type="nucleotide sequence ID" value="NZ_SHKL01000001.1"/>
</dbReference>
<evidence type="ECO:0000313" key="8">
    <source>
        <dbReference type="Proteomes" id="UP000291591"/>
    </source>
</evidence>
<organism evidence="7 8">
    <name type="scientific">Pseudonocardia sediminis</name>
    <dbReference type="NCBI Taxonomy" id="1397368"/>
    <lineage>
        <taxon>Bacteria</taxon>
        <taxon>Bacillati</taxon>
        <taxon>Actinomycetota</taxon>
        <taxon>Actinomycetes</taxon>
        <taxon>Pseudonocardiales</taxon>
        <taxon>Pseudonocardiaceae</taxon>
        <taxon>Pseudonocardia</taxon>
    </lineage>
</organism>
<evidence type="ECO:0000256" key="2">
    <source>
        <dbReference type="ARBA" id="ARBA00022679"/>
    </source>
</evidence>
<dbReference type="GO" id="GO:0006793">
    <property type="term" value="P:phosphorus metabolic process"/>
    <property type="evidence" value="ECO:0007669"/>
    <property type="project" value="InterPro"/>
</dbReference>
<dbReference type="OrthoDB" id="9775224at2"/>
<sequence>MTSVEQAVNAFRRTPQGAGHSERTRDELREALRSADLLDGLHNWSVVDVDDDEGLLVDRDGVEVGTWREDYPYAERMAREEYEAVKRALQIELLKMQSWVKDTGQRVVVLFEGRDAAGKGGTIQRFTQHLNPRGARVVALDKPDDRERTQWYFQRYFCQLPSAGEIVLFDRSWYNRAVVERVMGFCTDAEYAEFMSQVPSLENALVDNGIHLIKLWFSVSRPEQRTRFTIRVIDPLRQWKLSPVDLAALDRWDDYTAAKEAMFAGTDTAAAPWTVVKSNDKKRGRIAALRWVLSTLDYPTKDVDVVGTPDPLIAGPPSRVYESSERGPSAGGDDTR</sequence>
<dbReference type="GO" id="GO:0008976">
    <property type="term" value="F:polyphosphate kinase activity"/>
    <property type="evidence" value="ECO:0007669"/>
    <property type="project" value="UniProtKB-UniRule"/>
</dbReference>
<dbReference type="EC" id="2.7.4.-" evidence="4"/>
<keyword evidence="3 4" id="KW-0418">Kinase</keyword>
<evidence type="ECO:0000313" key="7">
    <source>
        <dbReference type="EMBL" id="RZT85785.1"/>
    </source>
</evidence>
<proteinExistence type="inferred from homology"/>
<comment type="function">
    <text evidence="4">Uses inorganic polyphosphate (polyP) as a donor to convert GDP to GTP or ADP to ATP.</text>
</comment>
<evidence type="ECO:0000256" key="1">
    <source>
        <dbReference type="ARBA" id="ARBA00009924"/>
    </source>
</evidence>
<keyword evidence="8" id="KW-1185">Reference proteome</keyword>
<feature type="domain" description="Polyphosphate kinase-2-related" evidence="6">
    <location>
        <begin position="78"/>
        <end position="302"/>
    </location>
</feature>